<comment type="catalytic activity">
    <reaction evidence="6">
        <text>D-mannitol 1-phosphate + NAD(+) = beta-D-fructose 6-phosphate + NADH + H(+)</text>
        <dbReference type="Rhea" id="RHEA:19661"/>
        <dbReference type="ChEBI" id="CHEBI:15378"/>
        <dbReference type="ChEBI" id="CHEBI:57540"/>
        <dbReference type="ChEBI" id="CHEBI:57634"/>
        <dbReference type="ChEBI" id="CHEBI:57945"/>
        <dbReference type="ChEBI" id="CHEBI:61381"/>
        <dbReference type="EC" id="1.1.1.17"/>
    </reaction>
</comment>
<dbReference type="SUPFAM" id="SSF51735">
    <property type="entry name" value="NAD(P)-binding Rossmann-fold domains"/>
    <property type="match status" value="1"/>
</dbReference>
<sequence length="388" mass="41534">MTRPNDSKTALHFGAGNIGRGFIGALLAHSGYRVVFADVNEQVIGALRERGEYDIHILDLEARTERVQGVTGVLSTGDETVPAIAGADLITTAVGPNVLKIIAPTLARGLEERAQAGAGPLNIIACENKVGASAFLRGQILPHLSGAGRAYLEQSVGFPNASVDRIVPPFEGEDVLDVGVEDFYEWYVEGPAFKGGIPQIEGMKVTDDLMAYVQRKLYTLNTGHAIAAYLGSLRGLGTVADAMGDPETAEQVREAMEQSGAALVQTHGFDAAEHAAYIERIEARFKNPHIHDEVTRVGREPVRKLGPQERLIGPARMARDLGLPAHALLRGAAAALHFRNAEDPQAQELQALIAEKGLAATVTQLTELPQGDELHTRILEGYAELQPA</sequence>
<dbReference type="EC" id="1.1.1.17" evidence="2 6"/>
<feature type="domain" description="Mannitol dehydrogenase N-terminal" evidence="7">
    <location>
        <begin position="9"/>
        <end position="202"/>
    </location>
</feature>
<dbReference type="Pfam" id="PF08125">
    <property type="entry name" value="Mannitol_dh_C"/>
    <property type="match status" value="1"/>
</dbReference>
<evidence type="ECO:0000259" key="7">
    <source>
        <dbReference type="Pfam" id="PF01232"/>
    </source>
</evidence>
<dbReference type="InterPro" id="IPR023028">
    <property type="entry name" value="Mannitol_1_phos_5_DH"/>
</dbReference>
<evidence type="ECO:0000256" key="3">
    <source>
        <dbReference type="ARBA" id="ARBA00016219"/>
    </source>
</evidence>
<dbReference type="AlphaFoldDB" id="A0A3S0RK06"/>
<organism evidence="9 10">
    <name type="scientific">Deinococcus radiophilus</name>
    <dbReference type="NCBI Taxonomy" id="32062"/>
    <lineage>
        <taxon>Bacteria</taxon>
        <taxon>Thermotogati</taxon>
        <taxon>Deinococcota</taxon>
        <taxon>Deinococci</taxon>
        <taxon>Deinococcales</taxon>
        <taxon>Deinococcaceae</taxon>
        <taxon>Deinococcus</taxon>
    </lineage>
</organism>
<evidence type="ECO:0000256" key="2">
    <source>
        <dbReference type="ARBA" id="ARBA00012939"/>
    </source>
</evidence>
<dbReference type="Gene3D" id="1.10.1040.10">
    <property type="entry name" value="N-(1-d-carboxylethyl)-l-norvaline Dehydrogenase, domain 2"/>
    <property type="match status" value="1"/>
</dbReference>
<comment type="caution">
    <text evidence="9">The sequence shown here is derived from an EMBL/GenBank/DDBJ whole genome shotgun (WGS) entry which is preliminary data.</text>
</comment>
<evidence type="ECO:0000259" key="8">
    <source>
        <dbReference type="Pfam" id="PF08125"/>
    </source>
</evidence>
<dbReference type="InterPro" id="IPR013328">
    <property type="entry name" value="6PGD_dom2"/>
</dbReference>
<keyword evidence="5 6" id="KW-0520">NAD</keyword>
<keyword evidence="10" id="KW-1185">Reference proteome</keyword>
<dbReference type="NCBIfam" id="NF002646">
    <property type="entry name" value="PRK02318.1-2"/>
    <property type="match status" value="1"/>
</dbReference>
<dbReference type="GO" id="GO:0008926">
    <property type="term" value="F:mannitol-1-phosphate 5-dehydrogenase activity"/>
    <property type="evidence" value="ECO:0007669"/>
    <property type="project" value="UniProtKB-UniRule"/>
</dbReference>
<dbReference type="InterPro" id="IPR036291">
    <property type="entry name" value="NAD(P)-bd_dom_sf"/>
</dbReference>
<accession>A0A3S0RK06</accession>
<dbReference type="GO" id="GO:0005829">
    <property type="term" value="C:cytosol"/>
    <property type="evidence" value="ECO:0007669"/>
    <property type="project" value="TreeGrafter"/>
</dbReference>
<dbReference type="EMBL" id="RXPE01000002">
    <property type="protein sequence ID" value="RTR30304.1"/>
    <property type="molecule type" value="Genomic_DNA"/>
</dbReference>
<dbReference type="HAMAP" id="MF_00196">
    <property type="entry name" value="Mannitol_dehydrog"/>
    <property type="match status" value="1"/>
</dbReference>
<reference evidence="9 10" key="1">
    <citation type="submission" date="2018-12" db="EMBL/GenBank/DDBJ databases">
        <title>Deinococcus radiophilus ATCC 27603 genome sequencing and assembly.</title>
        <authorList>
            <person name="Maclea K.S."/>
            <person name="Maynard C.R."/>
        </authorList>
    </citation>
    <scope>NUCLEOTIDE SEQUENCE [LARGE SCALE GENOMIC DNA]</scope>
    <source>
        <strain evidence="9 10">ATCC 27603</strain>
    </source>
</reference>
<evidence type="ECO:0000313" key="10">
    <source>
        <dbReference type="Proteomes" id="UP000277766"/>
    </source>
</evidence>
<protein>
    <recommendedName>
        <fullName evidence="3 6">Mannitol-1-phosphate 5-dehydrogenase</fullName>
        <ecNumber evidence="2 6">1.1.1.17</ecNumber>
    </recommendedName>
</protein>
<dbReference type="PRINTS" id="PR00084">
    <property type="entry name" value="MTLDHDRGNASE"/>
</dbReference>
<dbReference type="InterPro" id="IPR000669">
    <property type="entry name" value="Mannitol_DH"/>
</dbReference>
<evidence type="ECO:0000256" key="6">
    <source>
        <dbReference type="HAMAP-Rule" id="MF_00196"/>
    </source>
</evidence>
<dbReference type="InterPro" id="IPR013118">
    <property type="entry name" value="Mannitol_DH_C"/>
</dbReference>
<feature type="domain" description="Mannitol dehydrogenase C-terminal" evidence="8">
    <location>
        <begin position="208"/>
        <end position="385"/>
    </location>
</feature>
<evidence type="ECO:0000256" key="4">
    <source>
        <dbReference type="ARBA" id="ARBA00023002"/>
    </source>
</evidence>
<dbReference type="SUPFAM" id="SSF48179">
    <property type="entry name" value="6-phosphogluconate dehydrogenase C-terminal domain-like"/>
    <property type="match status" value="1"/>
</dbReference>
<proteinExistence type="inferred from homology"/>
<evidence type="ECO:0000313" key="9">
    <source>
        <dbReference type="EMBL" id="RTR30304.1"/>
    </source>
</evidence>
<dbReference type="Proteomes" id="UP000277766">
    <property type="component" value="Unassembled WGS sequence"/>
</dbReference>
<dbReference type="OrthoDB" id="9768714at2"/>
<gene>
    <name evidence="6" type="primary">mtlD</name>
    <name evidence="9" type="ORF">EJ104_02005</name>
</gene>
<dbReference type="Pfam" id="PF01232">
    <property type="entry name" value="Mannitol_dh"/>
    <property type="match status" value="1"/>
</dbReference>
<dbReference type="PANTHER" id="PTHR30524:SF0">
    <property type="entry name" value="ALTRONATE OXIDOREDUCTASE-RELATED"/>
    <property type="match status" value="1"/>
</dbReference>
<feature type="binding site" evidence="6">
    <location>
        <begin position="10"/>
        <end position="21"/>
    </location>
    <ligand>
        <name>NAD(+)</name>
        <dbReference type="ChEBI" id="CHEBI:57540"/>
    </ligand>
</feature>
<dbReference type="PROSITE" id="PS00974">
    <property type="entry name" value="MANNITOL_DHGENASE"/>
    <property type="match status" value="1"/>
</dbReference>
<evidence type="ECO:0000256" key="5">
    <source>
        <dbReference type="ARBA" id="ARBA00023027"/>
    </source>
</evidence>
<dbReference type="PANTHER" id="PTHR30524">
    <property type="entry name" value="MANNITOL-1-PHOSPHATE 5-DEHYDROGENASE"/>
    <property type="match status" value="1"/>
</dbReference>
<dbReference type="Gene3D" id="3.40.50.720">
    <property type="entry name" value="NAD(P)-binding Rossmann-like Domain"/>
    <property type="match status" value="1"/>
</dbReference>
<evidence type="ECO:0000256" key="1">
    <source>
        <dbReference type="ARBA" id="ARBA00006541"/>
    </source>
</evidence>
<dbReference type="InterPro" id="IPR013131">
    <property type="entry name" value="Mannitol_DH_N"/>
</dbReference>
<comment type="similarity">
    <text evidence="1 6">Belongs to the mannitol dehydrogenase family.</text>
</comment>
<dbReference type="RefSeq" id="WP_126351085.1">
    <property type="nucleotide sequence ID" value="NZ_RXPE01000002.1"/>
</dbReference>
<name>A0A3S0RK06_9DEIO</name>
<keyword evidence="4 6" id="KW-0560">Oxidoreductase</keyword>
<dbReference type="InterPro" id="IPR023027">
    <property type="entry name" value="Mannitol_DH_CS"/>
</dbReference>
<dbReference type="InterPro" id="IPR008927">
    <property type="entry name" value="6-PGluconate_DH-like_C_sf"/>
</dbReference>
<dbReference type="NCBIfam" id="NF002652">
    <property type="entry name" value="PRK02318.2-5"/>
    <property type="match status" value="1"/>
</dbReference>
<dbReference type="GO" id="GO:0019592">
    <property type="term" value="P:mannitol catabolic process"/>
    <property type="evidence" value="ECO:0007669"/>
    <property type="project" value="TreeGrafter"/>
</dbReference>